<keyword evidence="3" id="KW-0472">Membrane</keyword>
<dbReference type="InterPro" id="IPR050570">
    <property type="entry name" value="Cell_wall_metabolism_enzyme"/>
</dbReference>
<dbReference type="Gene3D" id="2.70.70.10">
    <property type="entry name" value="Glucose Permease (Domain IIA)"/>
    <property type="match status" value="1"/>
</dbReference>
<reference evidence="5 6" key="1">
    <citation type="journal article" date="2019" name="Int. J. Syst. Evol. Microbiol.">
        <title>The Global Catalogue of Microorganisms (GCM) 10K type strain sequencing project: providing services to taxonomists for standard genome sequencing and annotation.</title>
        <authorList>
            <consortium name="The Broad Institute Genomics Platform"/>
            <consortium name="The Broad Institute Genome Sequencing Center for Infectious Disease"/>
            <person name="Wu L."/>
            <person name="Ma J."/>
        </authorList>
    </citation>
    <scope>NUCLEOTIDE SEQUENCE [LARGE SCALE GENOMIC DNA]</scope>
    <source>
        <strain evidence="5 6">JCM 14736</strain>
    </source>
</reference>
<feature type="transmembrane region" description="Helical" evidence="3">
    <location>
        <begin position="29"/>
        <end position="52"/>
    </location>
</feature>
<keyword evidence="6" id="KW-1185">Reference proteome</keyword>
<evidence type="ECO:0000256" key="1">
    <source>
        <dbReference type="ARBA" id="ARBA00022729"/>
    </source>
</evidence>
<evidence type="ECO:0000313" key="5">
    <source>
        <dbReference type="EMBL" id="GAA1777706.1"/>
    </source>
</evidence>
<feature type="region of interest" description="Disordered" evidence="2">
    <location>
        <begin position="1"/>
        <end position="21"/>
    </location>
</feature>
<feature type="domain" description="M23ase beta-sheet core" evidence="4">
    <location>
        <begin position="141"/>
        <end position="241"/>
    </location>
</feature>
<dbReference type="PANTHER" id="PTHR21666:SF289">
    <property type="entry name" value="L-ALA--D-GLU ENDOPEPTIDASE"/>
    <property type="match status" value="1"/>
</dbReference>
<comment type="caution">
    <text evidence="5">The sequence shown here is derived from an EMBL/GenBank/DDBJ whole genome shotgun (WGS) entry which is preliminary data.</text>
</comment>
<organism evidence="5 6">
    <name type="scientific">Leucobacter iarius</name>
    <dbReference type="NCBI Taxonomy" id="333963"/>
    <lineage>
        <taxon>Bacteria</taxon>
        <taxon>Bacillati</taxon>
        <taxon>Actinomycetota</taxon>
        <taxon>Actinomycetes</taxon>
        <taxon>Micrococcales</taxon>
        <taxon>Microbacteriaceae</taxon>
        <taxon>Leucobacter</taxon>
    </lineage>
</organism>
<proteinExistence type="predicted"/>
<dbReference type="InterPro" id="IPR011055">
    <property type="entry name" value="Dup_hybrid_motif"/>
</dbReference>
<dbReference type="Pfam" id="PF01551">
    <property type="entry name" value="Peptidase_M23"/>
    <property type="match status" value="1"/>
</dbReference>
<feature type="compositionally biased region" description="Low complexity" evidence="2">
    <location>
        <begin position="8"/>
        <end position="21"/>
    </location>
</feature>
<evidence type="ECO:0000259" key="4">
    <source>
        <dbReference type="Pfam" id="PF01551"/>
    </source>
</evidence>
<accession>A0ABN2L8G5</accession>
<dbReference type="SUPFAM" id="SSF51261">
    <property type="entry name" value="Duplicated hybrid motif"/>
    <property type="match status" value="1"/>
</dbReference>
<sequence length="250" mass="25566">MSADGPQSAIEAAEPESAAPTAARRLRRAVTATTAALGACVMVAGLAAPLLAQPQQAGASGTGAALAAAAPAQHLNGTGGTALGSGERAFDTISPIETAPEAKPGSPDLSGLSDSKVRYPFDTQVPLTDPFGYRTAPVAQFHDAQDFAAADGTPIRIIASGIVLEAGQTIDGCGFGLKVQHKIGGRDVTSRYCHMQNDSSSFTVGQQVKIGDTAGRVGATGMAFGSHLHLAMRQDDKPIDPMVFLTKNIR</sequence>
<dbReference type="Proteomes" id="UP001500851">
    <property type="component" value="Unassembled WGS sequence"/>
</dbReference>
<dbReference type="PANTHER" id="PTHR21666">
    <property type="entry name" value="PEPTIDASE-RELATED"/>
    <property type="match status" value="1"/>
</dbReference>
<protein>
    <recommendedName>
        <fullName evidence="4">M23ase beta-sheet core domain-containing protein</fullName>
    </recommendedName>
</protein>
<keyword evidence="3" id="KW-0812">Transmembrane</keyword>
<dbReference type="InterPro" id="IPR016047">
    <property type="entry name" value="M23ase_b-sheet_dom"/>
</dbReference>
<dbReference type="EMBL" id="BAAAOB010000001">
    <property type="protein sequence ID" value="GAA1777706.1"/>
    <property type="molecule type" value="Genomic_DNA"/>
</dbReference>
<evidence type="ECO:0000256" key="2">
    <source>
        <dbReference type="SAM" id="MobiDB-lite"/>
    </source>
</evidence>
<keyword evidence="3" id="KW-1133">Transmembrane helix</keyword>
<evidence type="ECO:0000313" key="6">
    <source>
        <dbReference type="Proteomes" id="UP001500851"/>
    </source>
</evidence>
<evidence type="ECO:0000256" key="3">
    <source>
        <dbReference type="SAM" id="Phobius"/>
    </source>
</evidence>
<gene>
    <name evidence="5" type="ORF">GCM10009768_02810</name>
</gene>
<name>A0ABN2L8G5_9MICO</name>
<dbReference type="CDD" id="cd12797">
    <property type="entry name" value="M23_peptidase"/>
    <property type="match status" value="1"/>
</dbReference>
<keyword evidence="1" id="KW-0732">Signal</keyword>